<dbReference type="EMBL" id="CP060394">
    <property type="protein sequence ID" value="QNI32093.1"/>
    <property type="molecule type" value="Genomic_DNA"/>
</dbReference>
<evidence type="ECO:0000259" key="2">
    <source>
        <dbReference type="PROSITE" id="PS50943"/>
    </source>
</evidence>
<dbReference type="RefSeq" id="WP_186743049.1">
    <property type="nucleotide sequence ID" value="NZ_CP060394.1"/>
</dbReference>
<dbReference type="Proteomes" id="UP000515312">
    <property type="component" value="Chromosome"/>
</dbReference>
<dbReference type="CDD" id="cd00093">
    <property type="entry name" value="HTH_XRE"/>
    <property type="match status" value="1"/>
</dbReference>
<dbReference type="KEGG" id="adin:H7849_24360"/>
<dbReference type="PROSITE" id="PS50943">
    <property type="entry name" value="HTH_CROC1"/>
    <property type="match status" value="1"/>
</dbReference>
<dbReference type="InterPro" id="IPR013430">
    <property type="entry name" value="Toxin_antidote_HigA"/>
</dbReference>
<dbReference type="PANTHER" id="PTHR36924">
    <property type="entry name" value="ANTITOXIN HIGA-1"/>
    <property type="match status" value="1"/>
</dbReference>
<evidence type="ECO:0000256" key="1">
    <source>
        <dbReference type="ARBA" id="ARBA00023125"/>
    </source>
</evidence>
<evidence type="ECO:0000313" key="3">
    <source>
        <dbReference type="EMBL" id="QNI32093.1"/>
    </source>
</evidence>
<protein>
    <submittedName>
        <fullName evidence="3">HigA family addiction module antidote protein</fullName>
    </submittedName>
</protein>
<dbReference type="GO" id="GO:0003677">
    <property type="term" value="F:DNA binding"/>
    <property type="evidence" value="ECO:0007669"/>
    <property type="project" value="UniProtKB-KW"/>
</dbReference>
<dbReference type="AlphaFoldDB" id="A0A7G8BHS3"/>
<gene>
    <name evidence="3" type="ORF">H7849_24360</name>
</gene>
<keyword evidence="4" id="KW-1185">Reference proteome</keyword>
<name>A0A7G8BHS3_9BACT</name>
<evidence type="ECO:0000313" key="4">
    <source>
        <dbReference type="Proteomes" id="UP000515312"/>
    </source>
</evidence>
<dbReference type="SUPFAM" id="SSF47413">
    <property type="entry name" value="lambda repressor-like DNA-binding domains"/>
    <property type="match status" value="1"/>
</dbReference>
<sequence>MRMMNPVHPGVILRASLGDMDVTDAANRLKISRTALSRILNGHAGLSADMALRLEKFFGNPSEFWMDLQKQWELAQARKEDAPVINSIRPLHQAVRA</sequence>
<organism evidence="3 4">
    <name type="scientific">Alloacidobacterium dinghuense</name>
    <dbReference type="NCBI Taxonomy" id="2763107"/>
    <lineage>
        <taxon>Bacteria</taxon>
        <taxon>Pseudomonadati</taxon>
        <taxon>Acidobacteriota</taxon>
        <taxon>Terriglobia</taxon>
        <taxon>Terriglobales</taxon>
        <taxon>Acidobacteriaceae</taxon>
        <taxon>Alloacidobacterium</taxon>
    </lineage>
</organism>
<accession>A0A7G8BHS3</accession>
<keyword evidence="1" id="KW-0238">DNA-binding</keyword>
<dbReference type="NCBIfam" id="TIGR02607">
    <property type="entry name" value="antidote_HigA"/>
    <property type="match status" value="1"/>
</dbReference>
<dbReference type="InterPro" id="IPR010982">
    <property type="entry name" value="Lambda_DNA-bd_dom_sf"/>
</dbReference>
<feature type="domain" description="HTH cro/C1-type" evidence="2">
    <location>
        <begin position="23"/>
        <end position="65"/>
    </location>
</feature>
<dbReference type="InterPro" id="IPR001387">
    <property type="entry name" value="Cro/C1-type_HTH"/>
</dbReference>
<dbReference type="Pfam" id="PF01381">
    <property type="entry name" value="HTH_3"/>
    <property type="match status" value="1"/>
</dbReference>
<proteinExistence type="predicted"/>
<dbReference type="Gene3D" id="1.10.260.40">
    <property type="entry name" value="lambda repressor-like DNA-binding domains"/>
    <property type="match status" value="1"/>
</dbReference>
<reference evidence="3 4" key="1">
    <citation type="submission" date="2020-08" db="EMBL/GenBank/DDBJ databases">
        <title>Edaphobacter telluris sp. nov. and Acidobacterium dinghuensis sp. nov., two acidobacteria isolated from forest soil.</title>
        <authorList>
            <person name="Fu J."/>
            <person name="Qiu L."/>
        </authorList>
    </citation>
    <scope>NUCLEOTIDE SEQUENCE [LARGE SCALE GENOMIC DNA]</scope>
    <source>
        <strain evidence="3">4Y35</strain>
    </source>
</reference>
<dbReference type="PANTHER" id="PTHR36924:SF1">
    <property type="entry name" value="ANTITOXIN HIGA-1"/>
    <property type="match status" value="1"/>
</dbReference>